<dbReference type="EMBL" id="JBIACJ010000023">
    <property type="protein sequence ID" value="MFE8698927.1"/>
    <property type="molecule type" value="Genomic_DNA"/>
</dbReference>
<reference evidence="2 3" key="1">
    <citation type="submission" date="2024-08" db="EMBL/GenBank/DDBJ databases">
        <title>Two novel Cytobacillus novel species.</title>
        <authorList>
            <person name="Liu G."/>
        </authorList>
    </citation>
    <scope>NUCLEOTIDE SEQUENCE [LARGE SCALE GENOMIC DNA]</scope>
    <source>
        <strain evidence="2 3">FJAT-53684</strain>
    </source>
</reference>
<keyword evidence="3" id="KW-1185">Reference proteome</keyword>
<keyword evidence="1" id="KW-0472">Membrane</keyword>
<evidence type="ECO:0008006" key="4">
    <source>
        <dbReference type="Google" id="ProtNLM"/>
    </source>
</evidence>
<proteinExistence type="predicted"/>
<evidence type="ECO:0000313" key="2">
    <source>
        <dbReference type="EMBL" id="MFE8698927.1"/>
    </source>
</evidence>
<accession>A0ABW6K862</accession>
<evidence type="ECO:0000256" key="1">
    <source>
        <dbReference type="SAM" id="Phobius"/>
    </source>
</evidence>
<name>A0ABW6K862_9BACI</name>
<keyword evidence="1" id="KW-1133">Transmembrane helix</keyword>
<comment type="caution">
    <text evidence="2">The sequence shown here is derived from an EMBL/GenBank/DDBJ whole genome shotgun (WGS) entry which is preliminary data.</text>
</comment>
<evidence type="ECO:0000313" key="3">
    <source>
        <dbReference type="Proteomes" id="UP001601058"/>
    </source>
</evidence>
<feature type="transmembrane region" description="Helical" evidence="1">
    <location>
        <begin position="107"/>
        <end position="126"/>
    </location>
</feature>
<organism evidence="2 3">
    <name type="scientific">Cytobacillus mangrovibacter</name>
    <dbReference type="NCBI Taxonomy" id="3299024"/>
    <lineage>
        <taxon>Bacteria</taxon>
        <taxon>Bacillati</taxon>
        <taxon>Bacillota</taxon>
        <taxon>Bacilli</taxon>
        <taxon>Bacillales</taxon>
        <taxon>Bacillaceae</taxon>
        <taxon>Cytobacillus</taxon>
    </lineage>
</organism>
<sequence length="130" mass="14765">MARRNKTKENQMIYFFLGIFLTGMGIYLNYQDLFNGEFPNSIMLLALGLSQLMFAYLSPHLFPNDERSKEIKGKAMMVNYFVLFGTMLILFRLTGPLGSLTLDSTQVLAVLFSIMVLTIPGTMIVYSKLI</sequence>
<feature type="transmembrane region" description="Helical" evidence="1">
    <location>
        <begin position="75"/>
        <end position="95"/>
    </location>
</feature>
<keyword evidence="1" id="KW-0812">Transmembrane</keyword>
<dbReference type="Proteomes" id="UP001601058">
    <property type="component" value="Unassembled WGS sequence"/>
</dbReference>
<protein>
    <recommendedName>
        <fullName evidence="4">Permease</fullName>
    </recommendedName>
</protein>
<feature type="transmembrane region" description="Helical" evidence="1">
    <location>
        <begin position="42"/>
        <end position="63"/>
    </location>
</feature>
<gene>
    <name evidence="2" type="ORF">ACFYKT_21880</name>
</gene>
<feature type="transmembrane region" description="Helical" evidence="1">
    <location>
        <begin position="12"/>
        <end position="30"/>
    </location>
</feature>
<dbReference type="RefSeq" id="WP_389224190.1">
    <property type="nucleotide sequence ID" value="NZ_JBIACJ010000023.1"/>
</dbReference>